<dbReference type="EMBL" id="FNCA01000004">
    <property type="protein sequence ID" value="SDF84270.1"/>
    <property type="molecule type" value="Genomic_DNA"/>
</dbReference>
<keyword evidence="1" id="KW-1133">Transmembrane helix</keyword>
<keyword evidence="1" id="KW-0472">Membrane</keyword>
<dbReference type="OrthoDB" id="125616at2157"/>
<protein>
    <submittedName>
        <fullName evidence="2">Uncharacterized protein</fullName>
    </submittedName>
</protein>
<sequence>MKERKEVGINHLITDDSAWIDLLLSKTALILATLIILAAVYSLAGSSADLVRKDELEIIATEIASNIDSAGSSRSDNSVNCITFDPESYEQQLSKRNELNISVSGEYIFCTLTENGRDISAARQLSYRTLPLSPNKFRNLLSGTFGADGNSSQPINSAFPYADVTDFLADRGTGELYLNTSKELHIQKTTVFVTDGSEVNGLEYILVYQ</sequence>
<keyword evidence="3" id="KW-1185">Reference proteome</keyword>
<proteinExistence type="predicted"/>
<accession>A0A7Z7FCQ8</accession>
<name>A0A7Z7FCQ8_9EURY</name>
<evidence type="ECO:0000313" key="2">
    <source>
        <dbReference type="EMBL" id="SDF84270.1"/>
    </source>
</evidence>
<dbReference type="Proteomes" id="UP000199259">
    <property type="component" value="Unassembled WGS sequence"/>
</dbReference>
<reference evidence="2 3" key="1">
    <citation type="submission" date="2016-10" db="EMBL/GenBank/DDBJ databases">
        <authorList>
            <person name="Varghese N."/>
            <person name="Submissions S."/>
        </authorList>
    </citation>
    <scope>NUCLEOTIDE SEQUENCE [LARGE SCALE GENOMIC DNA]</scope>
    <source>
        <strain evidence="2 3">PL 12/M</strain>
    </source>
</reference>
<dbReference type="AlphaFoldDB" id="A0A7Z7FCQ8"/>
<gene>
    <name evidence="2" type="ORF">SAMN04488589_1492</name>
</gene>
<organism evidence="2 3">
    <name type="scientific">Methanolobus vulcani</name>
    <dbReference type="NCBI Taxonomy" id="38026"/>
    <lineage>
        <taxon>Archaea</taxon>
        <taxon>Methanobacteriati</taxon>
        <taxon>Methanobacteriota</taxon>
        <taxon>Stenosarchaea group</taxon>
        <taxon>Methanomicrobia</taxon>
        <taxon>Methanosarcinales</taxon>
        <taxon>Methanosarcinaceae</taxon>
        <taxon>Methanolobus</taxon>
    </lineage>
</organism>
<evidence type="ECO:0000313" key="3">
    <source>
        <dbReference type="Proteomes" id="UP000199259"/>
    </source>
</evidence>
<dbReference type="RefSeq" id="WP_091709841.1">
    <property type="nucleotide sequence ID" value="NZ_FNCA01000004.1"/>
</dbReference>
<evidence type="ECO:0000256" key="1">
    <source>
        <dbReference type="SAM" id="Phobius"/>
    </source>
</evidence>
<keyword evidence="1" id="KW-0812">Transmembrane</keyword>
<feature type="transmembrane region" description="Helical" evidence="1">
    <location>
        <begin position="23"/>
        <end position="44"/>
    </location>
</feature>
<comment type="caution">
    <text evidence="2">The sequence shown here is derived from an EMBL/GenBank/DDBJ whole genome shotgun (WGS) entry which is preliminary data.</text>
</comment>